<keyword evidence="2" id="KW-1185">Reference proteome</keyword>
<reference evidence="1 2" key="1">
    <citation type="journal article" date="2012" name="Genome Biol.">
        <title>Sequencing three crocodilian genomes to illuminate the evolution of archosaurs and amniotes.</title>
        <authorList>
            <person name="St John J.A."/>
            <person name="Braun E.L."/>
            <person name="Isberg S.R."/>
            <person name="Miles L.G."/>
            <person name="Chong A.Y."/>
            <person name="Gongora J."/>
            <person name="Dalzell P."/>
            <person name="Moran C."/>
            <person name="Bed'hom B."/>
            <person name="Abzhanov A."/>
            <person name="Burgess S.C."/>
            <person name="Cooksey A.M."/>
            <person name="Castoe T.A."/>
            <person name="Crawford N.G."/>
            <person name="Densmore L.D."/>
            <person name="Drew J.C."/>
            <person name="Edwards S.V."/>
            <person name="Faircloth B.C."/>
            <person name="Fujita M.K."/>
            <person name="Greenwold M.J."/>
            <person name="Hoffmann F.G."/>
            <person name="Howard J.M."/>
            <person name="Iguchi T."/>
            <person name="Janes D.E."/>
            <person name="Khan S.Y."/>
            <person name="Kohno S."/>
            <person name="de Koning A.J."/>
            <person name="Lance S.L."/>
            <person name="McCarthy F.M."/>
            <person name="McCormack J.E."/>
            <person name="Merchant M.E."/>
            <person name="Peterson D.G."/>
            <person name="Pollock D.D."/>
            <person name="Pourmand N."/>
            <person name="Raney B.J."/>
            <person name="Roessler K.A."/>
            <person name="Sanford J.R."/>
            <person name="Sawyer R.H."/>
            <person name="Schmidt C.J."/>
            <person name="Triplett E.W."/>
            <person name="Tuberville T.D."/>
            <person name="Venegas-Anaya M."/>
            <person name="Howard J.T."/>
            <person name="Jarvis E.D."/>
            <person name="Guillette L.J.Jr."/>
            <person name="Glenn T.C."/>
            <person name="Green R.E."/>
            <person name="Ray D.A."/>
        </authorList>
    </citation>
    <scope>NUCLEOTIDE SEQUENCE [LARGE SCALE GENOMIC DNA]</scope>
    <source>
        <strain evidence="1">KSC_2009_1</strain>
    </source>
</reference>
<proteinExistence type="predicted"/>
<dbReference type="Proteomes" id="UP000050525">
    <property type="component" value="Unassembled WGS sequence"/>
</dbReference>
<evidence type="ECO:0000313" key="1">
    <source>
        <dbReference type="EMBL" id="KYO38330.1"/>
    </source>
</evidence>
<dbReference type="EMBL" id="AKHW03002524">
    <property type="protein sequence ID" value="KYO38330.1"/>
    <property type="molecule type" value="Genomic_DNA"/>
</dbReference>
<accession>A0A151NNP3</accession>
<comment type="caution">
    <text evidence="1">The sequence shown here is derived from an EMBL/GenBank/DDBJ whole genome shotgun (WGS) entry which is preliminary data.</text>
</comment>
<gene>
    <name evidence="1" type="ORF">Y1Q_0015591</name>
</gene>
<protein>
    <submittedName>
        <fullName evidence="1">Uncharacterized protein</fullName>
    </submittedName>
</protein>
<organism evidence="1 2">
    <name type="scientific">Alligator mississippiensis</name>
    <name type="common">American alligator</name>
    <dbReference type="NCBI Taxonomy" id="8496"/>
    <lineage>
        <taxon>Eukaryota</taxon>
        <taxon>Metazoa</taxon>
        <taxon>Chordata</taxon>
        <taxon>Craniata</taxon>
        <taxon>Vertebrata</taxon>
        <taxon>Euteleostomi</taxon>
        <taxon>Archelosauria</taxon>
        <taxon>Archosauria</taxon>
        <taxon>Crocodylia</taxon>
        <taxon>Alligatoridae</taxon>
        <taxon>Alligatorinae</taxon>
        <taxon>Alligator</taxon>
    </lineage>
</organism>
<evidence type="ECO:0000313" key="2">
    <source>
        <dbReference type="Proteomes" id="UP000050525"/>
    </source>
</evidence>
<name>A0A151NNP3_ALLMI</name>
<dbReference type="AlphaFoldDB" id="A0A151NNP3"/>
<sequence length="235" mass="25231">MICLQTEEQNEESNLVLSGKTPDDFNSGESGLKIQVKLQIYSRGRPRAWGEAVLGAVPPRHRALLSRHPPKFQLGILFTFCPDKCCETADVFLLAVGAAYVECTQQHPLTLAADATMATCRSSSLGPPPTPLRLPVGALHSAQPHYQHRCGCLRELPAQPTTAIDTTAAACGSSLPPLPTLMPPPMEAHCPVFLRYLDGHPTYSTGIPAPLFGKQFPTLLSCTLGAAQLPTTMHA</sequence>